<evidence type="ECO:0000313" key="2">
    <source>
        <dbReference type="EMBL" id="MPC69110.1"/>
    </source>
</evidence>
<feature type="compositionally biased region" description="Polar residues" evidence="1">
    <location>
        <begin position="50"/>
        <end position="62"/>
    </location>
</feature>
<dbReference type="AlphaFoldDB" id="A0A5B7HA60"/>
<evidence type="ECO:0000256" key="1">
    <source>
        <dbReference type="SAM" id="MobiDB-lite"/>
    </source>
</evidence>
<comment type="caution">
    <text evidence="2">The sequence shown here is derived from an EMBL/GenBank/DDBJ whole genome shotgun (WGS) entry which is preliminary data.</text>
</comment>
<keyword evidence="3" id="KW-1185">Reference proteome</keyword>
<name>A0A5B7HA60_PORTR</name>
<organism evidence="2 3">
    <name type="scientific">Portunus trituberculatus</name>
    <name type="common">Swimming crab</name>
    <name type="synonym">Neptunus trituberculatus</name>
    <dbReference type="NCBI Taxonomy" id="210409"/>
    <lineage>
        <taxon>Eukaryota</taxon>
        <taxon>Metazoa</taxon>
        <taxon>Ecdysozoa</taxon>
        <taxon>Arthropoda</taxon>
        <taxon>Crustacea</taxon>
        <taxon>Multicrustacea</taxon>
        <taxon>Malacostraca</taxon>
        <taxon>Eumalacostraca</taxon>
        <taxon>Eucarida</taxon>
        <taxon>Decapoda</taxon>
        <taxon>Pleocyemata</taxon>
        <taxon>Brachyura</taxon>
        <taxon>Eubrachyura</taxon>
        <taxon>Portunoidea</taxon>
        <taxon>Portunidae</taxon>
        <taxon>Portuninae</taxon>
        <taxon>Portunus</taxon>
    </lineage>
</organism>
<dbReference type="Proteomes" id="UP000324222">
    <property type="component" value="Unassembled WGS sequence"/>
</dbReference>
<sequence length="62" mass="6932">MSAERGGVLSEWCCIRSESQLKESDKCKKKNIYFNRSVSVCSGRHKAPDTAQQPTPDSKQAE</sequence>
<accession>A0A5B7HA60</accession>
<gene>
    <name evidence="2" type="ORF">E2C01_063325</name>
</gene>
<dbReference type="EMBL" id="VSRR010028894">
    <property type="protein sequence ID" value="MPC69110.1"/>
    <property type="molecule type" value="Genomic_DNA"/>
</dbReference>
<feature type="region of interest" description="Disordered" evidence="1">
    <location>
        <begin position="42"/>
        <end position="62"/>
    </location>
</feature>
<reference evidence="2 3" key="1">
    <citation type="submission" date="2019-05" db="EMBL/GenBank/DDBJ databases">
        <title>Another draft genome of Portunus trituberculatus and its Hox gene families provides insights of decapod evolution.</title>
        <authorList>
            <person name="Jeong J.-H."/>
            <person name="Song I."/>
            <person name="Kim S."/>
            <person name="Choi T."/>
            <person name="Kim D."/>
            <person name="Ryu S."/>
            <person name="Kim W."/>
        </authorList>
    </citation>
    <scope>NUCLEOTIDE SEQUENCE [LARGE SCALE GENOMIC DNA]</scope>
    <source>
        <tissue evidence="2">Muscle</tissue>
    </source>
</reference>
<proteinExistence type="predicted"/>
<evidence type="ECO:0000313" key="3">
    <source>
        <dbReference type="Proteomes" id="UP000324222"/>
    </source>
</evidence>
<protein>
    <submittedName>
        <fullName evidence="2">Uncharacterized protein</fullName>
    </submittedName>
</protein>